<comment type="caution">
    <text evidence="2">The sequence shown here is derived from an EMBL/GenBank/DDBJ whole genome shotgun (WGS) entry which is preliminary data.</text>
</comment>
<keyword evidence="1" id="KW-0472">Membrane</keyword>
<evidence type="ECO:0000313" key="3">
    <source>
        <dbReference type="Proteomes" id="UP000703269"/>
    </source>
</evidence>
<keyword evidence="1" id="KW-0812">Transmembrane</keyword>
<protein>
    <submittedName>
        <fullName evidence="2">Uncharacterized protein</fullName>
    </submittedName>
</protein>
<feature type="transmembrane region" description="Helical" evidence="1">
    <location>
        <begin position="112"/>
        <end position="132"/>
    </location>
</feature>
<feature type="transmembrane region" description="Helical" evidence="1">
    <location>
        <begin position="54"/>
        <end position="72"/>
    </location>
</feature>
<dbReference type="Proteomes" id="UP000703269">
    <property type="component" value="Unassembled WGS sequence"/>
</dbReference>
<feature type="transmembrane region" description="Helical" evidence="1">
    <location>
        <begin position="78"/>
        <end position="100"/>
    </location>
</feature>
<name>A0A9P3G7A8_9APHY</name>
<sequence length="325" mass="36482">MVDWGSPEVIGICLVVTEKTNLYFTGIFTWHFVVTFRNVEWQLLTRKIRWRWSYLYYFGGRYFLLGFQLPLHEVLQPVAFEVLAITGCMISVFASGNLLFRVIAIWREHRLVVALLVLLGMGHWIMVFAQQIPTIARSHGDFIPNPDTHPKISSNSSVPFFMYTFGLDLLILVLTIAGLLRQRAARASKLWRMLYRQGIMYFIVTFVVQLPTVIFAWDTESACMIGAFSMPGLVSSVMASSYAVTSLLALPHAPEPESLSVPEKPSIDISLPTHRSPRLSTNIALPMSVDSSQTPSSLLPHLELLRCDSVTIPPPALGARTAQEV</sequence>
<dbReference type="OrthoDB" id="2803205at2759"/>
<evidence type="ECO:0000313" key="2">
    <source>
        <dbReference type="EMBL" id="GJE89120.1"/>
    </source>
</evidence>
<feature type="transmembrane region" description="Helical" evidence="1">
    <location>
        <begin position="199"/>
        <end position="217"/>
    </location>
</feature>
<keyword evidence="1" id="KW-1133">Transmembrane helix</keyword>
<dbReference type="EMBL" id="BPQB01000011">
    <property type="protein sequence ID" value="GJE89120.1"/>
    <property type="molecule type" value="Genomic_DNA"/>
</dbReference>
<dbReference type="AlphaFoldDB" id="A0A9P3G7A8"/>
<organism evidence="2 3">
    <name type="scientific">Phanerochaete sordida</name>
    <dbReference type="NCBI Taxonomy" id="48140"/>
    <lineage>
        <taxon>Eukaryota</taxon>
        <taxon>Fungi</taxon>
        <taxon>Dikarya</taxon>
        <taxon>Basidiomycota</taxon>
        <taxon>Agaricomycotina</taxon>
        <taxon>Agaricomycetes</taxon>
        <taxon>Polyporales</taxon>
        <taxon>Phanerochaetaceae</taxon>
        <taxon>Phanerochaete</taxon>
    </lineage>
</organism>
<accession>A0A9P3G7A8</accession>
<reference evidence="2 3" key="1">
    <citation type="submission" date="2021-08" db="EMBL/GenBank/DDBJ databases">
        <title>Draft Genome Sequence of Phanerochaete sordida strain YK-624.</title>
        <authorList>
            <person name="Mori T."/>
            <person name="Dohra H."/>
            <person name="Suzuki T."/>
            <person name="Kawagishi H."/>
            <person name="Hirai H."/>
        </authorList>
    </citation>
    <scope>NUCLEOTIDE SEQUENCE [LARGE SCALE GENOMIC DNA]</scope>
    <source>
        <strain evidence="2 3">YK-624</strain>
    </source>
</reference>
<keyword evidence="3" id="KW-1185">Reference proteome</keyword>
<gene>
    <name evidence="2" type="ORF">PsYK624_052140</name>
</gene>
<proteinExistence type="predicted"/>
<evidence type="ECO:0000256" key="1">
    <source>
        <dbReference type="SAM" id="Phobius"/>
    </source>
</evidence>
<feature type="transmembrane region" description="Helical" evidence="1">
    <location>
        <begin position="160"/>
        <end position="179"/>
    </location>
</feature>